<dbReference type="OrthoDB" id="377137at2157"/>
<name>F2L364_THEU7</name>
<reference key="2">
    <citation type="submission" date="2011-03" db="EMBL/GenBank/DDBJ databases">
        <title>Complete genome sequence of the thermoacidophilic crenarchaeon Thermoproteus uzoniensis 768-20.</title>
        <authorList>
            <person name="Mardanov A.V."/>
            <person name="Gumerov V.M."/>
            <person name="Beletsky A.V."/>
            <person name="Prokofeva M.I."/>
            <person name="Bonch-Osmolovskaya E.A."/>
            <person name="Ravin N.V."/>
            <person name="Skryabin K.G."/>
        </authorList>
    </citation>
    <scope>NUCLEOTIDE SEQUENCE</scope>
    <source>
        <strain>768-20</strain>
    </source>
</reference>
<protein>
    <submittedName>
        <fullName evidence="2">Uncharacterized protein</fullName>
    </submittedName>
</protein>
<reference evidence="2 3" key="1">
    <citation type="journal article" date="2011" name="J. Bacteriol.">
        <title>Complete genome sequence of the thermoacidophilic crenarchaeon Thermoproteus uzoniensis 768-20.</title>
        <authorList>
            <person name="Mardanov A.V."/>
            <person name="Gumerov V.M."/>
            <person name="Beletsky A.V."/>
            <person name="Prokofeva M.I."/>
            <person name="Bonch-Osmolovskaya E.A."/>
            <person name="Ravin N.V."/>
            <person name="Skryabin K.G."/>
        </authorList>
    </citation>
    <scope>NUCLEOTIDE SEQUENCE [LARGE SCALE GENOMIC DNA]</scope>
    <source>
        <strain evidence="2 3">768-20</strain>
    </source>
</reference>
<dbReference type="Proteomes" id="UP000008138">
    <property type="component" value="Chromosome"/>
</dbReference>
<dbReference type="KEGG" id="tuz:TUZN_0427"/>
<dbReference type="AlphaFoldDB" id="F2L364"/>
<dbReference type="HOGENOM" id="CLU_139556_0_0_2"/>
<organism evidence="2 3">
    <name type="scientific">Thermoproteus uzoniensis (strain 768-20)</name>
    <dbReference type="NCBI Taxonomy" id="999630"/>
    <lineage>
        <taxon>Archaea</taxon>
        <taxon>Thermoproteota</taxon>
        <taxon>Thermoprotei</taxon>
        <taxon>Thermoproteales</taxon>
        <taxon>Thermoproteaceae</taxon>
        <taxon>Thermoproteus</taxon>
    </lineage>
</organism>
<dbReference type="EMBL" id="CP002590">
    <property type="protein sequence ID" value="AEA11923.1"/>
    <property type="molecule type" value="Genomic_DNA"/>
</dbReference>
<keyword evidence="3" id="KW-1185">Reference proteome</keyword>
<dbReference type="RefSeq" id="WP_013679259.1">
    <property type="nucleotide sequence ID" value="NC_015315.1"/>
</dbReference>
<accession>F2L364</accession>
<sequence>MVGEISIEQAILLGIIVVIAVAVGWYMYTTFIASVQSGSKILISQATIDPSGNLQLVLSNTGPASVAVIIGVYIGNTPCTPTSATGPASISGTKVSVSTGGAATLTYSCKGFSGVPGTTAQGYLVLSTGATFPFTASVT</sequence>
<proteinExistence type="predicted"/>
<evidence type="ECO:0000313" key="2">
    <source>
        <dbReference type="EMBL" id="AEA11923.1"/>
    </source>
</evidence>
<dbReference type="GeneID" id="10359972"/>
<keyword evidence="1" id="KW-0472">Membrane</keyword>
<dbReference type="STRING" id="999630.TUZN_0427"/>
<feature type="transmembrane region" description="Helical" evidence="1">
    <location>
        <begin position="7"/>
        <end position="28"/>
    </location>
</feature>
<evidence type="ECO:0000256" key="1">
    <source>
        <dbReference type="SAM" id="Phobius"/>
    </source>
</evidence>
<gene>
    <name evidence="2" type="ordered locus">TUZN_0427</name>
</gene>
<dbReference type="eggNOG" id="arCOG03740">
    <property type="taxonomic scope" value="Archaea"/>
</dbReference>
<keyword evidence="1" id="KW-1133">Transmembrane helix</keyword>
<evidence type="ECO:0000313" key="3">
    <source>
        <dbReference type="Proteomes" id="UP000008138"/>
    </source>
</evidence>
<keyword evidence="1" id="KW-0812">Transmembrane</keyword>